<gene>
    <name evidence="2" type="ORF">SAMN05421855_10857</name>
</gene>
<dbReference type="Gene3D" id="3.10.180.10">
    <property type="entry name" value="2,3-Dihydroxybiphenyl 1,2-Dioxygenase, domain 1"/>
    <property type="match status" value="1"/>
</dbReference>
<dbReference type="PANTHER" id="PTHR36503">
    <property type="entry name" value="BLR2520 PROTEIN"/>
    <property type="match status" value="1"/>
</dbReference>
<dbReference type="AlphaFoldDB" id="A0A1G7J2P2"/>
<dbReference type="Pfam" id="PF00903">
    <property type="entry name" value="Glyoxalase"/>
    <property type="match status" value="1"/>
</dbReference>
<sequence length="139" mass="16011">MNITQIWANLSVENIEQTTEFYKSLGFQLNGSPSEDLVSFFFGSDNFVIHFFLKEKLQESLEGKTSDLTLGNEVMFSLSVENKEEYNQWVTKIKNAGGKILFDSNKDRKAFYDENGFYVCVFSDPDGHKFNLLYNAKND</sequence>
<dbReference type="PANTHER" id="PTHR36503:SF2">
    <property type="entry name" value="BLR2408 PROTEIN"/>
    <property type="match status" value="1"/>
</dbReference>
<dbReference type="STRING" id="227084.SAMN05421855_10857"/>
<dbReference type="InterPro" id="IPR004360">
    <property type="entry name" value="Glyas_Fos-R_dOase_dom"/>
</dbReference>
<organism evidence="2 3">
    <name type="scientific">Ulvibacter litoralis</name>
    <dbReference type="NCBI Taxonomy" id="227084"/>
    <lineage>
        <taxon>Bacteria</taxon>
        <taxon>Pseudomonadati</taxon>
        <taxon>Bacteroidota</taxon>
        <taxon>Flavobacteriia</taxon>
        <taxon>Flavobacteriales</taxon>
        <taxon>Flavobacteriaceae</taxon>
        <taxon>Ulvibacter</taxon>
    </lineage>
</organism>
<protein>
    <recommendedName>
        <fullName evidence="1">VOC domain-containing protein</fullName>
    </recommendedName>
</protein>
<dbReference type="SUPFAM" id="SSF54593">
    <property type="entry name" value="Glyoxalase/Bleomycin resistance protein/Dihydroxybiphenyl dioxygenase"/>
    <property type="match status" value="1"/>
</dbReference>
<evidence type="ECO:0000313" key="2">
    <source>
        <dbReference type="EMBL" id="SDF19138.1"/>
    </source>
</evidence>
<feature type="domain" description="VOC" evidence="1">
    <location>
        <begin position="4"/>
        <end position="135"/>
    </location>
</feature>
<dbReference type="RefSeq" id="WP_093145329.1">
    <property type="nucleotide sequence ID" value="NZ_BMWO01000006.1"/>
</dbReference>
<keyword evidence="3" id="KW-1185">Reference proteome</keyword>
<dbReference type="PROSITE" id="PS51819">
    <property type="entry name" value="VOC"/>
    <property type="match status" value="1"/>
</dbReference>
<dbReference type="Proteomes" id="UP000199321">
    <property type="component" value="Unassembled WGS sequence"/>
</dbReference>
<reference evidence="2 3" key="1">
    <citation type="submission" date="2016-10" db="EMBL/GenBank/DDBJ databases">
        <authorList>
            <person name="de Groot N.N."/>
        </authorList>
    </citation>
    <scope>NUCLEOTIDE SEQUENCE [LARGE SCALE GENOMIC DNA]</scope>
    <source>
        <strain evidence="2 3">DSM 16195</strain>
    </source>
</reference>
<evidence type="ECO:0000259" key="1">
    <source>
        <dbReference type="PROSITE" id="PS51819"/>
    </source>
</evidence>
<dbReference type="EMBL" id="FNBA01000008">
    <property type="protein sequence ID" value="SDF19138.1"/>
    <property type="molecule type" value="Genomic_DNA"/>
</dbReference>
<name>A0A1G7J2P2_9FLAO</name>
<evidence type="ECO:0000313" key="3">
    <source>
        <dbReference type="Proteomes" id="UP000199321"/>
    </source>
</evidence>
<dbReference type="InterPro" id="IPR037523">
    <property type="entry name" value="VOC_core"/>
</dbReference>
<dbReference type="InterPro" id="IPR029068">
    <property type="entry name" value="Glyas_Bleomycin-R_OHBP_Dase"/>
</dbReference>
<proteinExistence type="predicted"/>
<accession>A0A1G7J2P2</accession>
<dbReference type="OrthoDB" id="669651at2"/>